<keyword evidence="12" id="KW-0902">Two-component regulatory system</keyword>
<evidence type="ECO:0000256" key="7">
    <source>
        <dbReference type="ARBA" id="ARBA00022692"/>
    </source>
</evidence>
<dbReference type="InterPro" id="IPR000014">
    <property type="entry name" value="PAS"/>
</dbReference>
<dbReference type="EMBL" id="AP024718">
    <property type="protein sequence ID" value="BCX89590.1"/>
    <property type="molecule type" value="Genomic_DNA"/>
</dbReference>
<dbReference type="SUPFAM" id="SSF55785">
    <property type="entry name" value="PYP-like sensor domain (PAS domain)"/>
    <property type="match status" value="1"/>
</dbReference>
<dbReference type="Gene3D" id="3.30.450.40">
    <property type="match status" value="1"/>
</dbReference>
<dbReference type="SMART" id="SM00388">
    <property type="entry name" value="HisKA"/>
    <property type="match status" value="1"/>
</dbReference>
<evidence type="ECO:0000256" key="16">
    <source>
        <dbReference type="SAM" id="MobiDB-lite"/>
    </source>
</evidence>
<dbReference type="Pfam" id="PF13426">
    <property type="entry name" value="PAS_9"/>
    <property type="match status" value="1"/>
</dbReference>
<protein>
    <recommendedName>
        <fullName evidence="3">histidine kinase</fullName>
        <ecNumber evidence="3">2.7.13.3</ecNumber>
    </recommendedName>
</protein>
<dbReference type="InterPro" id="IPR003661">
    <property type="entry name" value="HisK_dim/P_dom"/>
</dbReference>
<dbReference type="PRINTS" id="PR00344">
    <property type="entry name" value="BCTRLSENSOR"/>
</dbReference>
<dbReference type="InterPro" id="IPR036641">
    <property type="entry name" value="HPT_dom_sf"/>
</dbReference>
<keyword evidence="7" id="KW-0812">Transmembrane</keyword>
<dbReference type="InterPro" id="IPR036097">
    <property type="entry name" value="HisK_dim/P_sf"/>
</dbReference>
<dbReference type="InterPro" id="IPR003018">
    <property type="entry name" value="GAF"/>
</dbReference>
<dbReference type="GO" id="GO:0005524">
    <property type="term" value="F:ATP binding"/>
    <property type="evidence" value="ECO:0007669"/>
    <property type="project" value="UniProtKB-KW"/>
</dbReference>
<dbReference type="SUPFAM" id="SSF47226">
    <property type="entry name" value="Histidine-containing phosphotransfer domain, HPT domain"/>
    <property type="match status" value="1"/>
</dbReference>
<evidence type="ECO:0000256" key="10">
    <source>
        <dbReference type="ARBA" id="ARBA00022840"/>
    </source>
</evidence>
<feature type="modified residue" description="4-aspartylphosphate" evidence="15">
    <location>
        <position position="599"/>
    </location>
</feature>
<keyword evidence="9 22" id="KW-0418">Kinase</keyword>
<comment type="catalytic activity">
    <reaction evidence="1">
        <text>ATP + protein L-histidine = ADP + protein N-phospho-L-histidine.</text>
        <dbReference type="EC" id="2.7.13.3"/>
    </reaction>
</comment>
<evidence type="ECO:0000256" key="8">
    <source>
        <dbReference type="ARBA" id="ARBA00022741"/>
    </source>
</evidence>
<evidence type="ECO:0000259" key="19">
    <source>
        <dbReference type="PROSITE" id="PS50112"/>
    </source>
</evidence>
<accession>A0AAU9CY06</accession>
<dbReference type="EC" id="2.7.13.3" evidence="3"/>
<keyword evidence="13" id="KW-0472">Membrane</keyword>
<evidence type="ECO:0000256" key="12">
    <source>
        <dbReference type="ARBA" id="ARBA00023012"/>
    </source>
</evidence>
<dbReference type="GO" id="GO:0000155">
    <property type="term" value="F:phosphorelay sensor kinase activity"/>
    <property type="evidence" value="ECO:0007669"/>
    <property type="project" value="InterPro"/>
</dbReference>
<evidence type="ECO:0000256" key="11">
    <source>
        <dbReference type="ARBA" id="ARBA00022989"/>
    </source>
</evidence>
<keyword evidence="23" id="KW-1185">Reference proteome</keyword>
<evidence type="ECO:0000259" key="18">
    <source>
        <dbReference type="PROSITE" id="PS50110"/>
    </source>
</evidence>
<keyword evidence="5 15" id="KW-0597">Phosphoprotein</keyword>
<dbReference type="InterPro" id="IPR008207">
    <property type="entry name" value="Sig_transdc_His_kin_Hpt_dom"/>
</dbReference>
<dbReference type="Pfam" id="PF02518">
    <property type="entry name" value="HATPase_c"/>
    <property type="match status" value="1"/>
</dbReference>
<dbReference type="InterPro" id="IPR004358">
    <property type="entry name" value="Sig_transdc_His_kin-like_C"/>
</dbReference>
<dbReference type="SUPFAM" id="SSF55781">
    <property type="entry name" value="GAF domain-like"/>
    <property type="match status" value="1"/>
</dbReference>
<dbReference type="PROSITE" id="PS50109">
    <property type="entry name" value="HIS_KIN"/>
    <property type="match status" value="1"/>
</dbReference>
<feature type="domain" description="PAS" evidence="19">
    <location>
        <begin position="2"/>
        <end position="72"/>
    </location>
</feature>
<feature type="domain" description="HPt" evidence="21">
    <location>
        <begin position="841"/>
        <end position="937"/>
    </location>
</feature>
<dbReference type="CDD" id="cd00156">
    <property type="entry name" value="REC"/>
    <property type="match status" value="1"/>
</dbReference>
<dbReference type="Pfam" id="PF00512">
    <property type="entry name" value="HisKA"/>
    <property type="match status" value="1"/>
</dbReference>
<dbReference type="Gene3D" id="1.20.120.160">
    <property type="entry name" value="HPT domain"/>
    <property type="match status" value="1"/>
</dbReference>
<feature type="domain" description="PAC" evidence="20">
    <location>
        <begin position="73"/>
        <end position="126"/>
    </location>
</feature>
<dbReference type="FunFam" id="1.10.287.130:FF:000002">
    <property type="entry name" value="Two-component osmosensing histidine kinase"/>
    <property type="match status" value="1"/>
</dbReference>
<dbReference type="SUPFAM" id="SSF52172">
    <property type="entry name" value="CheY-like"/>
    <property type="match status" value="2"/>
</dbReference>
<proteinExistence type="predicted"/>
<dbReference type="CDD" id="cd16922">
    <property type="entry name" value="HATPase_EvgS-ArcB-TorS-like"/>
    <property type="match status" value="1"/>
</dbReference>
<keyword evidence="4" id="KW-1003">Cell membrane</keyword>
<evidence type="ECO:0000256" key="14">
    <source>
        <dbReference type="PROSITE-ProRule" id="PRU00110"/>
    </source>
</evidence>
<dbReference type="InterPro" id="IPR005467">
    <property type="entry name" value="His_kinase_dom"/>
</dbReference>
<evidence type="ECO:0000256" key="9">
    <source>
        <dbReference type="ARBA" id="ARBA00022777"/>
    </source>
</evidence>
<dbReference type="Gene3D" id="3.30.450.20">
    <property type="entry name" value="PAS domain"/>
    <property type="match status" value="1"/>
</dbReference>
<dbReference type="CDD" id="cd00130">
    <property type="entry name" value="PAS"/>
    <property type="match status" value="1"/>
</dbReference>
<feature type="domain" description="Response regulatory" evidence="18">
    <location>
        <begin position="690"/>
        <end position="807"/>
    </location>
</feature>
<evidence type="ECO:0000259" key="17">
    <source>
        <dbReference type="PROSITE" id="PS50109"/>
    </source>
</evidence>
<dbReference type="InterPro" id="IPR001789">
    <property type="entry name" value="Sig_transdc_resp-reg_receiver"/>
</dbReference>
<dbReference type="PROSITE" id="PS50110">
    <property type="entry name" value="RESPONSE_REGULATORY"/>
    <property type="match status" value="2"/>
</dbReference>
<evidence type="ECO:0000259" key="20">
    <source>
        <dbReference type="PROSITE" id="PS50113"/>
    </source>
</evidence>
<dbReference type="GO" id="GO:0005886">
    <property type="term" value="C:plasma membrane"/>
    <property type="evidence" value="ECO:0007669"/>
    <property type="project" value="UniProtKB-SubCell"/>
</dbReference>
<sequence length="937" mass="103249">MNETRFKTALDASTEMVLITDAEGRITYANPALCRFSGYSPAELEGQSPAKLDSPRADPTLLTAMNRQLAVGQPWSGRLLQHRKSGSDYWAEVSITPIIKDDRLCGYVQIQRDISTQIERERQLAMEQADTKARLRIAEILAGPEPVEDRIHQVLETLFDLPELDLQRKGGLFRKGDKCLEMFVLHGRFSEEFHRRERCIPLGACLCGRAALAGELLISDDCFCDPRHEHRFEDMTPHGHYIVPLVHENEILGVLFLYTDPHPDRNPARLATLRQVGEMLALALLQEETRQAMEATKQKALALAEAKSAFLANMSHEIRTPMNGVLGMLDLLRDTSLDAEQRELVNTCASSAEALLEVLNDILDFSKLEAGKLEIERIPFNLVELAEETCALLASRAHAKGLELNLFVPPKLTSRCLGDPTRIRQVLTNLVGNAVKFTEQGEVTVTLKPQEDGRLRFEVRDTGIGMTPEVRERLFQPFTQADASTTRRFGGTGLGLTISKQLVEKMGGEIGVESEPDRGSTFWFTLPLPPATDTAPAPLTTAELAGKHALIVDDNATNRRIVASYLEHFGMTSATAEDGRQGLAILKQHPEGFDLVILDMHMPNLDGAGLAAAMQADPRLAAIPRVLLSSGTTLNEDERRCLGIRHCLLKPVRQDALRRLLCDTLAAMPVTETAVAAPPPVPDRPWAGKRVLVAEDNPVNAKLIDRLLGKLALEAKIVENGRLALETLERETFDLVLMDCQMPEMDGYEATRRLRTWENGRSRLPVVALTAHAGEGEREKCLAAGMDDYLSKPLRRPELEAVLERYLGDESEPETDTRPEAETPAPALWDREASLAQLDGDEELLQDMIALFLDDAPVRLDALAAAASAGDCQQIAEATHALKGMAGHFHAETLRQQAAALERAAREGHFEATAVAALTATTRQVMKALAAETAHVD</sequence>
<evidence type="ECO:0000256" key="15">
    <source>
        <dbReference type="PROSITE-ProRule" id="PRU00169"/>
    </source>
</evidence>
<dbReference type="SUPFAM" id="SSF47384">
    <property type="entry name" value="Homodimeric domain of signal transducing histidine kinase"/>
    <property type="match status" value="1"/>
</dbReference>
<dbReference type="InterPro" id="IPR036890">
    <property type="entry name" value="HATPase_C_sf"/>
</dbReference>
<gene>
    <name evidence="22" type="ORF">MIN45_P1963</name>
</gene>
<evidence type="ECO:0000256" key="13">
    <source>
        <dbReference type="ARBA" id="ARBA00023136"/>
    </source>
</evidence>
<dbReference type="InterPro" id="IPR029016">
    <property type="entry name" value="GAF-like_dom_sf"/>
</dbReference>
<evidence type="ECO:0000256" key="4">
    <source>
        <dbReference type="ARBA" id="ARBA00022475"/>
    </source>
</evidence>
<feature type="domain" description="Response regulatory" evidence="18">
    <location>
        <begin position="548"/>
        <end position="665"/>
    </location>
</feature>
<dbReference type="NCBIfam" id="TIGR00229">
    <property type="entry name" value="sensory_box"/>
    <property type="match status" value="1"/>
</dbReference>
<dbReference type="Gene3D" id="1.10.287.130">
    <property type="match status" value="1"/>
</dbReference>
<feature type="region of interest" description="Disordered" evidence="16">
    <location>
        <begin position="808"/>
        <end position="828"/>
    </location>
</feature>
<dbReference type="SMART" id="SM00387">
    <property type="entry name" value="HATPase_c"/>
    <property type="match status" value="1"/>
</dbReference>
<dbReference type="SUPFAM" id="SSF55874">
    <property type="entry name" value="ATPase domain of HSP90 chaperone/DNA topoisomerase II/histidine kinase"/>
    <property type="match status" value="1"/>
</dbReference>
<dbReference type="PROSITE" id="PS50113">
    <property type="entry name" value="PAC"/>
    <property type="match status" value="1"/>
</dbReference>
<dbReference type="Proteomes" id="UP001321450">
    <property type="component" value="Chromosome"/>
</dbReference>
<dbReference type="SMART" id="SM00091">
    <property type="entry name" value="PAS"/>
    <property type="match status" value="1"/>
</dbReference>
<dbReference type="PANTHER" id="PTHR45339">
    <property type="entry name" value="HYBRID SIGNAL TRANSDUCTION HISTIDINE KINASE J"/>
    <property type="match status" value="1"/>
</dbReference>
<dbReference type="InterPro" id="IPR011006">
    <property type="entry name" value="CheY-like_superfamily"/>
</dbReference>
<evidence type="ECO:0000256" key="5">
    <source>
        <dbReference type="ARBA" id="ARBA00022553"/>
    </source>
</evidence>
<dbReference type="FunFam" id="3.30.565.10:FF:000078">
    <property type="entry name" value="Two-component sensor histidine kinase"/>
    <property type="match status" value="1"/>
</dbReference>
<dbReference type="Gene3D" id="3.30.565.10">
    <property type="entry name" value="Histidine kinase-like ATPase, C-terminal domain"/>
    <property type="match status" value="1"/>
</dbReference>
<dbReference type="InterPro" id="IPR000700">
    <property type="entry name" value="PAS-assoc_C"/>
</dbReference>
<dbReference type="PROSITE" id="PS50894">
    <property type="entry name" value="HPT"/>
    <property type="match status" value="1"/>
</dbReference>
<organism evidence="22 23">
    <name type="scientific">Methylomarinovum tepidoasis</name>
    <dbReference type="NCBI Taxonomy" id="2840183"/>
    <lineage>
        <taxon>Bacteria</taxon>
        <taxon>Pseudomonadati</taxon>
        <taxon>Pseudomonadota</taxon>
        <taxon>Gammaproteobacteria</taxon>
        <taxon>Methylococcales</taxon>
        <taxon>Methylothermaceae</taxon>
        <taxon>Methylomarinovum</taxon>
    </lineage>
</organism>
<dbReference type="SMART" id="SM00448">
    <property type="entry name" value="REC"/>
    <property type="match status" value="2"/>
</dbReference>
<dbReference type="Gene3D" id="3.40.50.2300">
    <property type="match status" value="2"/>
</dbReference>
<comment type="subcellular location">
    <subcellularLocation>
        <location evidence="2">Cell membrane</location>
        <topology evidence="2">Multi-pass membrane protein</topology>
    </subcellularLocation>
</comment>
<reference evidence="23" key="1">
    <citation type="journal article" date="2024" name="Int. J. Syst. Evol. Microbiol.">
        <title>Methylomarinovum tepidoasis sp. nov., a moderately thermophilic methanotroph of the family Methylothermaceae isolated from a deep-sea hydrothermal field.</title>
        <authorList>
            <person name="Hirayama H."/>
            <person name="Takaki Y."/>
            <person name="Abe M."/>
            <person name="Miyazaki M."/>
            <person name="Uematsu K."/>
            <person name="Matsui Y."/>
            <person name="Takai K."/>
        </authorList>
    </citation>
    <scope>NUCLEOTIDE SEQUENCE [LARGE SCALE GENOMIC DNA]</scope>
    <source>
        <strain evidence="23">IN45</strain>
    </source>
</reference>
<evidence type="ECO:0000313" key="22">
    <source>
        <dbReference type="EMBL" id="BCX89590.1"/>
    </source>
</evidence>
<dbReference type="CDD" id="cd00082">
    <property type="entry name" value="HisKA"/>
    <property type="match status" value="1"/>
</dbReference>
<evidence type="ECO:0000256" key="1">
    <source>
        <dbReference type="ARBA" id="ARBA00000085"/>
    </source>
</evidence>
<dbReference type="InterPro" id="IPR035965">
    <property type="entry name" value="PAS-like_dom_sf"/>
</dbReference>
<keyword evidence="6 22" id="KW-0808">Transferase</keyword>
<evidence type="ECO:0000259" key="21">
    <source>
        <dbReference type="PROSITE" id="PS50894"/>
    </source>
</evidence>
<dbReference type="SMART" id="SM00065">
    <property type="entry name" value="GAF"/>
    <property type="match status" value="1"/>
</dbReference>
<dbReference type="Pfam" id="PF13185">
    <property type="entry name" value="GAF_2"/>
    <property type="match status" value="1"/>
</dbReference>
<feature type="modified residue" description="4-aspartylphosphate" evidence="15">
    <location>
        <position position="739"/>
    </location>
</feature>
<dbReference type="SMART" id="SM00073">
    <property type="entry name" value="HPT"/>
    <property type="match status" value="1"/>
</dbReference>
<keyword evidence="10" id="KW-0067">ATP-binding</keyword>
<evidence type="ECO:0000256" key="2">
    <source>
        <dbReference type="ARBA" id="ARBA00004651"/>
    </source>
</evidence>
<keyword evidence="8" id="KW-0547">Nucleotide-binding</keyword>
<dbReference type="RefSeq" id="WP_286291980.1">
    <property type="nucleotide sequence ID" value="NZ_AP024718.1"/>
</dbReference>
<dbReference type="Pfam" id="PF01627">
    <property type="entry name" value="Hpt"/>
    <property type="match status" value="1"/>
</dbReference>
<dbReference type="CDD" id="cd17546">
    <property type="entry name" value="REC_hyHK_CKI1_RcsC-like"/>
    <property type="match status" value="1"/>
</dbReference>
<name>A0AAU9CY06_9GAMM</name>
<dbReference type="PANTHER" id="PTHR45339:SF1">
    <property type="entry name" value="HYBRID SIGNAL TRANSDUCTION HISTIDINE KINASE J"/>
    <property type="match status" value="1"/>
</dbReference>
<evidence type="ECO:0000313" key="23">
    <source>
        <dbReference type="Proteomes" id="UP001321450"/>
    </source>
</evidence>
<keyword evidence="11" id="KW-1133">Transmembrane helix</keyword>
<dbReference type="PROSITE" id="PS50112">
    <property type="entry name" value="PAS"/>
    <property type="match status" value="1"/>
</dbReference>
<dbReference type="AlphaFoldDB" id="A0AAU9CY06"/>
<dbReference type="Pfam" id="PF00072">
    <property type="entry name" value="Response_reg"/>
    <property type="match status" value="2"/>
</dbReference>
<feature type="domain" description="Histidine kinase" evidence="17">
    <location>
        <begin position="313"/>
        <end position="530"/>
    </location>
</feature>
<evidence type="ECO:0000256" key="3">
    <source>
        <dbReference type="ARBA" id="ARBA00012438"/>
    </source>
</evidence>
<dbReference type="InterPro" id="IPR003594">
    <property type="entry name" value="HATPase_dom"/>
</dbReference>
<evidence type="ECO:0000256" key="6">
    <source>
        <dbReference type="ARBA" id="ARBA00022679"/>
    </source>
</evidence>
<dbReference type="KEGG" id="meiy:MIN45_P1963"/>
<feature type="modified residue" description="Phosphohistidine" evidence="14">
    <location>
        <position position="880"/>
    </location>
</feature>